<evidence type="ECO:0000256" key="2">
    <source>
        <dbReference type="ARBA" id="ARBA00022737"/>
    </source>
</evidence>
<dbReference type="SMART" id="SM00320">
    <property type="entry name" value="WD40"/>
    <property type="match status" value="5"/>
</dbReference>
<dbReference type="Pfam" id="PF00400">
    <property type="entry name" value="WD40"/>
    <property type="match status" value="3"/>
</dbReference>
<keyword evidence="4" id="KW-1185">Reference proteome</keyword>
<evidence type="ECO:0000313" key="3">
    <source>
        <dbReference type="EMBL" id="MFD2265512.1"/>
    </source>
</evidence>
<protein>
    <submittedName>
        <fullName evidence="3">WD40 repeat domain-containing protein</fullName>
    </submittedName>
</protein>
<name>A0ABW5DWK0_9PROT</name>
<dbReference type="EMBL" id="JBHUIP010000016">
    <property type="protein sequence ID" value="MFD2265512.1"/>
    <property type="molecule type" value="Genomic_DNA"/>
</dbReference>
<gene>
    <name evidence="3" type="ORF">ACFSM5_21600</name>
</gene>
<dbReference type="Gene3D" id="2.130.10.10">
    <property type="entry name" value="YVTN repeat-like/Quinoprotein amine dehydrogenase"/>
    <property type="match status" value="2"/>
</dbReference>
<dbReference type="RefSeq" id="WP_379878930.1">
    <property type="nucleotide sequence ID" value="NZ_JBHUIP010000016.1"/>
</dbReference>
<dbReference type="InterPro" id="IPR001680">
    <property type="entry name" value="WD40_rpt"/>
</dbReference>
<reference evidence="4" key="1">
    <citation type="journal article" date="2019" name="Int. J. Syst. Evol. Microbiol.">
        <title>The Global Catalogue of Microorganisms (GCM) 10K type strain sequencing project: providing services to taxonomists for standard genome sequencing and annotation.</title>
        <authorList>
            <consortium name="The Broad Institute Genomics Platform"/>
            <consortium name="The Broad Institute Genome Sequencing Center for Infectious Disease"/>
            <person name="Wu L."/>
            <person name="Ma J."/>
        </authorList>
    </citation>
    <scope>NUCLEOTIDE SEQUENCE [LARGE SCALE GENOMIC DNA]</scope>
    <source>
        <strain evidence="4">CGMCC 1.19062</strain>
    </source>
</reference>
<dbReference type="InterPro" id="IPR015943">
    <property type="entry name" value="WD40/YVTN_repeat-like_dom_sf"/>
</dbReference>
<proteinExistence type="predicted"/>
<dbReference type="PANTHER" id="PTHR19848:SF8">
    <property type="entry name" value="F-BOX AND WD REPEAT DOMAIN CONTAINING 7"/>
    <property type="match status" value="1"/>
</dbReference>
<sequence length="338" mass="35992">MPASRITWKFDARVTQVAADWGCDTAAFALANGSLRLVELARQEQNVSIGVPMHPSAILSLAAHPHGGFVTGGEDGTIRRLLPDGTVLEWAKHPNRWIETLIVAEDGRTFYVIGKTIQVLAADGGKLSELGPLPSTVSGLDLKGTVLAASHYNGITIWALDDTSIAPRVLVWKGSHLCVVLSPNLQYAATGMQDGEVHGWRLADGREMRMSGYPTKVRSINYTADSNWLATASSETVVIWPFDGKGPEGREPLEMLDGKGALVTKVACHPVSNMVACGFESGVLGMVDVKSKSGGLFPLSKRGPITALSWSRDGHHLLSGSDEGRAAIFSADPNEASA</sequence>
<evidence type="ECO:0000256" key="1">
    <source>
        <dbReference type="ARBA" id="ARBA00022574"/>
    </source>
</evidence>
<evidence type="ECO:0000313" key="4">
    <source>
        <dbReference type="Proteomes" id="UP001597295"/>
    </source>
</evidence>
<organism evidence="3 4">
    <name type="scientific">Lacibacterium aquatile</name>
    <dbReference type="NCBI Taxonomy" id="1168082"/>
    <lineage>
        <taxon>Bacteria</taxon>
        <taxon>Pseudomonadati</taxon>
        <taxon>Pseudomonadota</taxon>
        <taxon>Alphaproteobacteria</taxon>
        <taxon>Rhodospirillales</taxon>
        <taxon>Rhodospirillaceae</taxon>
    </lineage>
</organism>
<keyword evidence="2" id="KW-0677">Repeat</keyword>
<keyword evidence="1" id="KW-0853">WD repeat</keyword>
<dbReference type="InterPro" id="IPR036322">
    <property type="entry name" value="WD40_repeat_dom_sf"/>
</dbReference>
<accession>A0ABW5DWK0</accession>
<dbReference type="PANTHER" id="PTHR19848">
    <property type="entry name" value="WD40 REPEAT PROTEIN"/>
    <property type="match status" value="1"/>
</dbReference>
<comment type="caution">
    <text evidence="3">The sequence shown here is derived from an EMBL/GenBank/DDBJ whole genome shotgun (WGS) entry which is preliminary data.</text>
</comment>
<dbReference type="SUPFAM" id="SSF50978">
    <property type="entry name" value="WD40 repeat-like"/>
    <property type="match status" value="1"/>
</dbReference>
<dbReference type="Proteomes" id="UP001597295">
    <property type="component" value="Unassembled WGS sequence"/>
</dbReference>